<evidence type="ECO:0000259" key="1">
    <source>
        <dbReference type="Pfam" id="PF01610"/>
    </source>
</evidence>
<feature type="domain" description="Transposase IS204/IS1001/IS1096/IS1165 zinc-finger" evidence="2">
    <location>
        <begin position="12"/>
        <end position="54"/>
    </location>
</feature>
<dbReference type="Pfam" id="PF14690">
    <property type="entry name" value="Zn_ribbon_ISL3"/>
    <property type="match status" value="1"/>
</dbReference>
<dbReference type="InterPro" id="IPR029261">
    <property type="entry name" value="Transposase_Znf"/>
</dbReference>
<dbReference type="Proteomes" id="UP000823485">
    <property type="component" value="Unassembled WGS sequence"/>
</dbReference>
<keyword evidence="4" id="KW-1185">Reference proteome</keyword>
<feature type="domain" description="Transposase IS204/IS1001/IS1096/IS1165 DDE" evidence="1">
    <location>
        <begin position="125"/>
        <end position="223"/>
    </location>
</feature>
<dbReference type="InterPro" id="IPR047951">
    <property type="entry name" value="Transpos_ISL3"/>
</dbReference>
<dbReference type="NCBIfam" id="NF033550">
    <property type="entry name" value="transpos_ISL3"/>
    <property type="match status" value="1"/>
</dbReference>
<comment type="caution">
    <text evidence="3">The sequence shown here is derived from an EMBL/GenBank/DDBJ whole genome shotgun (WGS) entry which is preliminary data.</text>
</comment>
<dbReference type="EMBL" id="JAFBFH010000011">
    <property type="protein sequence ID" value="MBM7714964.1"/>
    <property type="molecule type" value="Genomic_DNA"/>
</dbReference>
<gene>
    <name evidence="3" type="ORF">JOC94_001936</name>
</gene>
<reference evidence="3 4" key="1">
    <citation type="submission" date="2021-01" db="EMBL/GenBank/DDBJ databases">
        <title>Genomic Encyclopedia of Type Strains, Phase IV (KMG-IV): sequencing the most valuable type-strain genomes for metagenomic binning, comparative biology and taxonomic classification.</title>
        <authorList>
            <person name="Goeker M."/>
        </authorList>
    </citation>
    <scope>NUCLEOTIDE SEQUENCE [LARGE SCALE GENOMIC DNA]</scope>
    <source>
        <strain evidence="3 4">DSM 105453</strain>
    </source>
</reference>
<organism evidence="3 4">
    <name type="scientific">Siminovitchia thermophila</name>
    <dbReference type="NCBI Taxonomy" id="1245522"/>
    <lineage>
        <taxon>Bacteria</taxon>
        <taxon>Bacillati</taxon>
        <taxon>Bacillota</taxon>
        <taxon>Bacilli</taxon>
        <taxon>Bacillales</taxon>
        <taxon>Bacillaceae</taxon>
        <taxon>Siminovitchia</taxon>
    </lineage>
</organism>
<dbReference type="Pfam" id="PF01610">
    <property type="entry name" value="DDE_Tnp_ISL3"/>
    <property type="match status" value="1"/>
</dbReference>
<dbReference type="InterPro" id="IPR002560">
    <property type="entry name" value="Transposase_DDE"/>
</dbReference>
<dbReference type="RefSeq" id="WP_328799789.1">
    <property type="nucleotide sequence ID" value="NZ_JAFBFH010000011.1"/>
</dbReference>
<dbReference type="PANTHER" id="PTHR33498:SF1">
    <property type="entry name" value="TRANSPOSASE FOR INSERTION SEQUENCE ELEMENT IS1557"/>
    <property type="match status" value="1"/>
</dbReference>
<evidence type="ECO:0000259" key="2">
    <source>
        <dbReference type="Pfam" id="PF14690"/>
    </source>
</evidence>
<evidence type="ECO:0000313" key="3">
    <source>
        <dbReference type="EMBL" id="MBM7714964.1"/>
    </source>
</evidence>
<protein>
    <submittedName>
        <fullName evidence="3">Transposase</fullName>
    </submittedName>
</protein>
<accession>A0ABS2R736</accession>
<sequence length="231" mass="27305">MLHVEMAVKVLKCPSCGERTKKTHDYRIQKIKHLKWFERLTYLFYKKRRYACSCGKRFAEDNPFVHRYQRLSIEWNRAVSIRIVQPRRLRKQPSSLASPYRPSCAGFDRLAVKEMTEVQELPRVIAIDEYKGDTKEGKYQLIIADGETKEPIDILPNRKKKTIKDYLQKHGTNVEVVIMDMSPSFKAAVRKALGKPVIVADRFYFCRYIYWALDGVRRRIRSDWNDIPAEM</sequence>
<proteinExistence type="predicted"/>
<evidence type="ECO:0000313" key="4">
    <source>
        <dbReference type="Proteomes" id="UP000823485"/>
    </source>
</evidence>
<dbReference type="PANTHER" id="PTHR33498">
    <property type="entry name" value="TRANSPOSASE FOR INSERTION SEQUENCE ELEMENT IS1557"/>
    <property type="match status" value="1"/>
</dbReference>
<name>A0ABS2R736_9BACI</name>